<gene>
    <name evidence="2" type="primary">Necator_chrX.g26505</name>
    <name evidence="2" type="ORF">RB195_026338</name>
</gene>
<dbReference type="EMBL" id="JAVFWL010000006">
    <property type="protein sequence ID" value="KAK6767007.1"/>
    <property type="molecule type" value="Genomic_DNA"/>
</dbReference>
<feature type="compositionally biased region" description="Polar residues" evidence="1">
    <location>
        <begin position="119"/>
        <end position="137"/>
    </location>
</feature>
<keyword evidence="3" id="KW-1185">Reference proteome</keyword>
<organism evidence="2 3">
    <name type="scientific">Necator americanus</name>
    <name type="common">Human hookworm</name>
    <dbReference type="NCBI Taxonomy" id="51031"/>
    <lineage>
        <taxon>Eukaryota</taxon>
        <taxon>Metazoa</taxon>
        <taxon>Ecdysozoa</taxon>
        <taxon>Nematoda</taxon>
        <taxon>Chromadorea</taxon>
        <taxon>Rhabditida</taxon>
        <taxon>Rhabditina</taxon>
        <taxon>Rhabditomorpha</taxon>
        <taxon>Strongyloidea</taxon>
        <taxon>Ancylostomatidae</taxon>
        <taxon>Bunostominae</taxon>
        <taxon>Necator</taxon>
    </lineage>
</organism>
<feature type="compositionally biased region" description="Polar residues" evidence="1">
    <location>
        <begin position="73"/>
        <end position="90"/>
    </location>
</feature>
<proteinExistence type="predicted"/>
<dbReference type="Proteomes" id="UP001303046">
    <property type="component" value="Unassembled WGS sequence"/>
</dbReference>
<name>A0ABR1EWH1_NECAM</name>
<feature type="region of interest" description="Disordered" evidence="1">
    <location>
        <begin position="50"/>
        <end position="137"/>
    </location>
</feature>
<reference evidence="2 3" key="1">
    <citation type="submission" date="2023-08" db="EMBL/GenBank/DDBJ databases">
        <title>A Necator americanus chromosomal reference genome.</title>
        <authorList>
            <person name="Ilik V."/>
            <person name="Petrzelkova K.J."/>
            <person name="Pardy F."/>
            <person name="Fuh T."/>
            <person name="Niatou-Singa F.S."/>
            <person name="Gouil Q."/>
            <person name="Baker L."/>
            <person name="Ritchie M.E."/>
            <person name="Jex A.R."/>
            <person name="Gazzola D."/>
            <person name="Li H."/>
            <person name="Toshio Fujiwara R."/>
            <person name="Zhan B."/>
            <person name="Aroian R.V."/>
            <person name="Pafco B."/>
            <person name="Schwarz E.M."/>
        </authorList>
    </citation>
    <scope>NUCLEOTIDE SEQUENCE [LARGE SCALE GENOMIC DNA]</scope>
    <source>
        <strain evidence="2 3">Aroian</strain>
        <tissue evidence="2">Whole animal</tissue>
    </source>
</reference>
<feature type="compositionally biased region" description="Polar residues" evidence="1">
    <location>
        <begin position="51"/>
        <end position="65"/>
    </location>
</feature>
<evidence type="ECO:0000256" key="1">
    <source>
        <dbReference type="SAM" id="MobiDB-lite"/>
    </source>
</evidence>
<evidence type="ECO:0000313" key="2">
    <source>
        <dbReference type="EMBL" id="KAK6767007.1"/>
    </source>
</evidence>
<protein>
    <submittedName>
        <fullName evidence="2">Uncharacterized protein</fullName>
    </submittedName>
</protein>
<accession>A0ABR1EWH1</accession>
<comment type="caution">
    <text evidence="2">The sequence shown here is derived from an EMBL/GenBank/DDBJ whole genome shotgun (WGS) entry which is preliminary data.</text>
</comment>
<evidence type="ECO:0000313" key="3">
    <source>
        <dbReference type="Proteomes" id="UP001303046"/>
    </source>
</evidence>
<sequence length="137" mass="14951">MPSRQQVTRIMRASELRPEQALFHSQDCSHQQLMKSTVASISMLRTVAPTHRTNGSQNKRTQSGDWTLMTPGDKSTNTIASGELAQTTQPRDIGRTACGNCDATAGTRPLEPSQGALPLSSTRGWTHSTYNSPRHST</sequence>